<dbReference type="InterPro" id="IPR000847">
    <property type="entry name" value="LysR_HTH_N"/>
</dbReference>
<evidence type="ECO:0000256" key="1">
    <source>
        <dbReference type="ARBA" id="ARBA00009437"/>
    </source>
</evidence>
<dbReference type="PROSITE" id="PS50931">
    <property type="entry name" value="HTH_LYSR"/>
    <property type="match status" value="1"/>
</dbReference>
<evidence type="ECO:0000259" key="5">
    <source>
        <dbReference type="PROSITE" id="PS50931"/>
    </source>
</evidence>
<dbReference type="STRING" id="487184.SAMN05216421_0974"/>
<dbReference type="InterPro" id="IPR036390">
    <property type="entry name" value="WH_DNA-bd_sf"/>
</dbReference>
<gene>
    <name evidence="6" type="ORF">SAMN05216421_0974</name>
</gene>
<keyword evidence="7" id="KW-1185">Reference proteome</keyword>
<accession>A0A1H1PRC3</accession>
<dbReference type="GO" id="GO:0000976">
    <property type="term" value="F:transcription cis-regulatory region binding"/>
    <property type="evidence" value="ECO:0007669"/>
    <property type="project" value="TreeGrafter"/>
</dbReference>
<evidence type="ECO:0000256" key="4">
    <source>
        <dbReference type="ARBA" id="ARBA00023163"/>
    </source>
</evidence>
<sequence length="298" mass="33367">MRFTLRQLEVFLATAFHENLTRAADSLAMSQSAASSALRDLESQFDVQLFDRVGKRLQLNELGQTIRTRAQGLIEQAASLETALAQHEDVGHLKVGATLSIGNYLAVEIMARYMVEQPGARVELEVANTATIARKVANFELDIGLIEGEVYHPELDMQHWRDDELVVFCAPDHPWAGKPWLTDAELLKADWIVREPGSGTRQHFEWAMHGLLPELDIKLELQHTEAIKRAVEAGLGIGCLSAITLGDAFRRGSLVPLPVPQRDFRRGFYFVLQKNKFRSAGIQRWIQMCREAVPGAGE</sequence>
<dbReference type="OrthoDB" id="9808620at2"/>
<keyword evidence="4" id="KW-0804">Transcription</keyword>
<keyword evidence="3 6" id="KW-0238">DNA-binding</keyword>
<dbReference type="InterPro" id="IPR036388">
    <property type="entry name" value="WH-like_DNA-bd_sf"/>
</dbReference>
<dbReference type="AlphaFoldDB" id="A0A1H1PRC3"/>
<evidence type="ECO:0000256" key="2">
    <source>
        <dbReference type="ARBA" id="ARBA00023015"/>
    </source>
</evidence>
<dbReference type="RefSeq" id="WP_093392095.1">
    <property type="nucleotide sequence ID" value="NZ_LT629736.1"/>
</dbReference>
<comment type="similarity">
    <text evidence="1">Belongs to the LysR transcriptional regulatory family.</text>
</comment>
<protein>
    <submittedName>
        <fullName evidence="6">DNA-binding transcriptional regulator, LysR family</fullName>
    </submittedName>
</protein>
<dbReference type="SUPFAM" id="SSF53850">
    <property type="entry name" value="Periplasmic binding protein-like II"/>
    <property type="match status" value="1"/>
</dbReference>
<dbReference type="PANTHER" id="PTHR30126">
    <property type="entry name" value="HTH-TYPE TRANSCRIPTIONAL REGULATOR"/>
    <property type="match status" value="1"/>
</dbReference>
<reference evidence="7" key="1">
    <citation type="submission" date="2016-10" db="EMBL/GenBank/DDBJ databases">
        <authorList>
            <person name="Varghese N."/>
            <person name="Submissions S."/>
        </authorList>
    </citation>
    <scope>NUCLEOTIDE SEQUENCE [LARGE SCALE GENOMIC DNA]</scope>
    <source>
        <strain evidence="7">NRRL B-51270</strain>
    </source>
</reference>
<name>A0A1H1PRC3_9GAMM</name>
<dbReference type="Gene3D" id="3.40.190.290">
    <property type="match status" value="1"/>
</dbReference>
<dbReference type="PRINTS" id="PR00039">
    <property type="entry name" value="HTHLYSR"/>
</dbReference>
<dbReference type="InterPro" id="IPR005119">
    <property type="entry name" value="LysR_subst-bd"/>
</dbReference>
<dbReference type="Proteomes" id="UP000243207">
    <property type="component" value="Chromosome I"/>
</dbReference>
<dbReference type="Pfam" id="PF03466">
    <property type="entry name" value="LysR_substrate"/>
    <property type="match status" value="1"/>
</dbReference>
<dbReference type="Pfam" id="PF00126">
    <property type="entry name" value="HTH_1"/>
    <property type="match status" value="1"/>
</dbReference>
<dbReference type="EMBL" id="LT629736">
    <property type="protein sequence ID" value="SDS13812.1"/>
    <property type="molecule type" value="Genomic_DNA"/>
</dbReference>
<feature type="domain" description="HTH lysR-type" evidence="5">
    <location>
        <begin position="3"/>
        <end position="60"/>
    </location>
</feature>
<dbReference type="PANTHER" id="PTHR30126:SF94">
    <property type="entry name" value="LYSR FAMILY TRANSCRIPTIONAL REGULATOR"/>
    <property type="match status" value="1"/>
</dbReference>
<proteinExistence type="inferred from homology"/>
<dbReference type="GO" id="GO:0003700">
    <property type="term" value="F:DNA-binding transcription factor activity"/>
    <property type="evidence" value="ECO:0007669"/>
    <property type="project" value="InterPro"/>
</dbReference>
<keyword evidence="2" id="KW-0805">Transcription regulation</keyword>
<evidence type="ECO:0000256" key="3">
    <source>
        <dbReference type="ARBA" id="ARBA00023125"/>
    </source>
</evidence>
<dbReference type="SUPFAM" id="SSF46785">
    <property type="entry name" value="Winged helix' DNA-binding domain"/>
    <property type="match status" value="1"/>
</dbReference>
<dbReference type="Gene3D" id="1.10.10.10">
    <property type="entry name" value="Winged helix-like DNA-binding domain superfamily/Winged helix DNA-binding domain"/>
    <property type="match status" value="1"/>
</dbReference>
<evidence type="ECO:0000313" key="6">
    <source>
        <dbReference type="EMBL" id="SDS13812.1"/>
    </source>
</evidence>
<organism evidence="6 7">
    <name type="scientific">Halopseudomonas xinjiangensis</name>
    <dbReference type="NCBI Taxonomy" id="487184"/>
    <lineage>
        <taxon>Bacteria</taxon>
        <taxon>Pseudomonadati</taxon>
        <taxon>Pseudomonadota</taxon>
        <taxon>Gammaproteobacteria</taxon>
        <taxon>Pseudomonadales</taxon>
        <taxon>Pseudomonadaceae</taxon>
        <taxon>Halopseudomonas</taxon>
    </lineage>
</organism>
<dbReference type="CDD" id="cd08420">
    <property type="entry name" value="PBP2_CysL_like"/>
    <property type="match status" value="1"/>
</dbReference>
<evidence type="ECO:0000313" key="7">
    <source>
        <dbReference type="Proteomes" id="UP000243207"/>
    </source>
</evidence>